<organism evidence="2">
    <name type="scientific">Solibacter usitatus (strain Ellin6076)</name>
    <dbReference type="NCBI Taxonomy" id="234267"/>
    <lineage>
        <taxon>Bacteria</taxon>
        <taxon>Pseudomonadati</taxon>
        <taxon>Acidobacteriota</taxon>
        <taxon>Terriglobia</taxon>
        <taxon>Bryobacterales</taxon>
        <taxon>Solibacteraceae</taxon>
        <taxon>Candidatus Solibacter</taxon>
    </lineage>
</organism>
<dbReference type="CDD" id="cd04179">
    <property type="entry name" value="DPM_DPG-synthase_like"/>
    <property type="match status" value="1"/>
</dbReference>
<keyword evidence="2" id="KW-0808">Transferase</keyword>
<dbReference type="PANTHER" id="PTHR48090">
    <property type="entry name" value="UNDECAPRENYL-PHOSPHATE 4-DEOXY-4-FORMAMIDO-L-ARABINOSE TRANSFERASE-RELATED"/>
    <property type="match status" value="1"/>
</dbReference>
<accession>Q02CB9</accession>
<reference evidence="2" key="1">
    <citation type="submission" date="2006-10" db="EMBL/GenBank/DDBJ databases">
        <title>Complete sequence of Solibacter usitatus Ellin6076.</title>
        <authorList>
            <consortium name="US DOE Joint Genome Institute"/>
            <person name="Copeland A."/>
            <person name="Lucas S."/>
            <person name="Lapidus A."/>
            <person name="Barry K."/>
            <person name="Detter J.C."/>
            <person name="Glavina del Rio T."/>
            <person name="Hammon N."/>
            <person name="Israni S."/>
            <person name="Dalin E."/>
            <person name="Tice H."/>
            <person name="Pitluck S."/>
            <person name="Thompson L.S."/>
            <person name="Brettin T."/>
            <person name="Bruce D."/>
            <person name="Han C."/>
            <person name="Tapia R."/>
            <person name="Gilna P."/>
            <person name="Schmutz J."/>
            <person name="Larimer F."/>
            <person name="Land M."/>
            <person name="Hauser L."/>
            <person name="Kyrpides N."/>
            <person name="Mikhailova N."/>
            <person name="Janssen P.H."/>
            <person name="Kuske C.R."/>
            <person name="Richardson P."/>
        </authorList>
    </citation>
    <scope>NUCLEOTIDE SEQUENCE</scope>
    <source>
        <strain evidence="2">Ellin6076</strain>
    </source>
</reference>
<dbReference type="HOGENOM" id="CLU_033536_13_2_0"/>
<dbReference type="SUPFAM" id="SSF53448">
    <property type="entry name" value="Nucleotide-diphospho-sugar transferases"/>
    <property type="match status" value="1"/>
</dbReference>
<dbReference type="eggNOG" id="COG1215">
    <property type="taxonomic scope" value="Bacteria"/>
</dbReference>
<name>Q02CB9_SOLUE</name>
<gene>
    <name evidence="2" type="ordered locus">Acid_0285</name>
</gene>
<dbReference type="Gene3D" id="3.90.550.10">
    <property type="entry name" value="Spore Coat Polysaccharide Biosynthesis Protein SpsA, Chain A"/>
    <property type="match status" value="1"/>
</dbReference>
<dbReference type="OrthoDB" id="9810303at2"/>
<dbReference type="Pfam" id="PF00535">
    <property type="entry name" value="Glycos_transf_2"/>
    <property type="match status" value="1"/>
</dbReference>
<dbReference type="InterPro" id="IPR050256">
    <property type="entry name" value="Glycosyltransferase_2"/>
</dbReference>
<dbReference type="CAZy" id="GT2">
    <property type="family name" value="Glycosyltransferase Family 2"/>
</dbReference>
<dbReference type="GO" id="GO:0016740">
    <property type="term" value="F:transferase activity"/>
    <property type="evidence" value="ECO:0007669"/>
    <property type="project" value="UniProtKB-KW"/>
</dbReference>
<evidence type="ECO:0000259" key="1">
    <source>
        <dbReference type="Pfam" id="PF00535"/>
    </source>
</evidence>
<protein>
    <submittedName>
        <fullName evidence="2">Glycosyl transferase, family 2</fullName>
    </submittedName>
</protein>
<sequence precursor="true">MFSVFHPARYNYRTRQRRQCATILCCAPGCLLLLPGGVFAVKLSLVMPARNEEGCIATTLGRFTSVLTANALDFEIVVVDDGSTDATADLLAAISARHPQVVPVTNDGRHGFGMAIRYGLSRITGDAVAIVMADGSDSPEDLLKYYTKLLQGYDCVFGSRFIKGGCVVDYPRHKLLLNRMANAFIRVLFGLSFNDITNAFKCYRKEVITGMQPLISPHFNLTVEMPLKALVRGYSFAVVPITWTNRAAGVSKLKIKEMGSRYLFIVLYLWLEKHLSRGDYHRKVIAPADERTTHINA</sequence>
<dbReference type="STRING" id="234267.Acid_0285"/>
<dbReference type="InterPro" id="IPR029044">
    <property type="entry name" value="Nucleotide-diphossugar_trans"/>
</dbReference>
<dbReference type="AlphaFoldDB" id="Q02CB9"/>
<dbReference type="InterPro" id="IPR001173">
    <property type="entry name" value="Glyco_trans_2-like"/>
</dbReference>
<feature type="domain" description="Glycosyltransferase 2-like" evidence="1">
    <location>
        <begin position="44"/>
        <end position="208"/>
    </location>
</feature>
<proteinExistence type="predicted"/>
<dbReference type="InParanoid" id="Q02CB9"/>
<dbReference type="KEGG" id="sus:Acid_0285"/>
<evidence type="ECO:0000313" key="2">
    <source>
        <dbReference type="EMBL" id="ABJ81297.1"/>
    </source>
</evidence>
<dbReference type="PANTHER" id="PTHR48090:SF7">
    <property type="entry name" value="RFBJ PROTEIN"/>
    <property type="match status" value="1"/>
</dbReference>
<dbReference type="EMBL" id="CP000473">
    <property type="protein sequence ID" value="ABJ81297.1"/>
    <property type="molecule type" value="Genomic_DNA"/>
</dbReference>